<reference evidence="1 2" key="2">
    <citation type="journal article" date="2018" name="New Phytol.">
        <title>High intraspecific genome diversity in the model arbuscular mycorrhizal symbiont Rhizophagus irregularis.</title>
        <authorList>
            <person name="Chen E.C.H."/>
            <person name="Morin E."/>
            <person name="Beaudet D."/>
            <person name="Noel J."/>
            <person name="Yildirir G."/>
            <person name="Ndikumana S."/>
            <person name="Charron P."/>
            <person name="St-Onge C."/>
            <person name="Giorgi J."/>
            <person name="Kruger M."/>
            <person name="Marton T."/>
            <person name="Ropars J."/>
            <person name="Grigoriev I.V."/>
            <person name="Hainaut M."/>
            <person name="Henrissat B."/>
            <person name="Roux C."/>
            <person name="Martin F."/>
            <person name="Corradi N."/>
        </authorList>
    </citation>
    <scope>NUCLEOTIDE SEQUENCE [LARGE SCALE GENOMIC DNA]</scope>
    <source>
        <strain evidence="1 2">DAOM 197198</strain>
    </source>
</reference>
<keyword evidence="2" id="KW-1185">Reference proteome</keyword>
<comment type="caution">
    <text evidence="1">The sequence shown here is derived from an EMBL/GenBank/DDBJ whole genome shotgun (WGS) entry which is preliminary data.</text>
</comment>
<protein>
    <recommendedName>
        <fullName evidence="3">F-box domain-containing protein</fullName>
    </recommendedName>
</protein>
<name>A0A2P4PMV6_RHIID</name>
<evidence type="ECO:0000313" key="2">
    <source>
        <dbReference type="Proteomes" id="UP000018888"/>
    </source>
</evidence>
<dbReference type="EMBL" id="AUPC02000185">
    <property type="protein sequence ID" value="POG66712.1"/>
    <property type="molecule type" value="Genomic_DNA"/>
</dbReference>
<evidence type="ECO:0000313" key="1">
    <source>
        <dbReference type="EMBL" id="POG66712.1"/>
    </source>
</evidence>
<dbReference type="Proteomes" id="UP000018888">
    <property type="component" value="Unassembled WGS sequence"/>
</dbReference>
<dbReference type="VEuPathDB" id="FungiDB:RhiirFUN_009020"/>
<reference evidence="1 2" key="1">
    <citation type="journal article" date="2013" name="Proc. Natl. Acad. Sci. U.S.A.">
        <title>Genome of an arbuscular mycorrhizal fungus provides insight into the oldest plant symbiosis.</title>
        <authorList>
            <person name="Tisserant E."/>
            <person name="Malbreil M."/>
            <person name="Kuo A."/>
            <person name="Kohler A."/>
            <person name="Symeonidi A."/>
            <person name="Balestrini R."/>
            <person name="Charron P."/>
            <person name="Duensing N."/>
            <person name="Frei Dit Frey N."/>
            <person name="Gianinazzi-Pearson V."/>
            <person name="Gilbert L.B."/>
            <person name="Handa Y."/>
            <person name="Herr J.R."/>
            <person name="Hijri M."/>
            <person name="Koul R."/>
            <person name="Kawaguchi M."/>
            <person name="Krajinski F."/>
            <person name="Lammers P.J."/>
            <person name="Masclaux F.G."/>
            <person name="Murat C."/>
            <person name="Morin E."/>
            <person name="Ndikumana S."/>
            <person name="Pagni M."/>
            <person name="Petitpierre D."/>
            <person name="Requena N."/>
            <person name="Rosikiewicz P."/>
            <person name="Riley R."/>
            <person name="Saito K."/>
            <person name="San Clemente H."/>
            <person name="Shapiro H."/>
            <person name="van Tuinen D."/>
            <person name="Becard G."/>
            <person name="Bonfante P."/>
            <person name="Paszkowski U."/>
            <person name="Shachar-Hill Y.Y."/>
            <person name="Tuskan G.A."/>
            <person name="Young P.W."/>
            <person name="Sanders I.R."/>
            <person name="Henrissat B."/>
            <person name="Rensing S.A."/>
            <person name="Grigoriev I.V."/>
            <person name="Corradi N."/>
            <person name="Roux C."/>
            <person name="Martin F."/>
        </authorList>
    </citation>
    <scope>NUCLEOTIDE SEQUENCE [LARGE SCALE GENOMIC DNA]</scope>
    <source>
        <strain evidence="1 2">DAOM 197198</strain>
    </source>
</reference>
<dbReference type="AlphaFoldDB" id="A0A2P4PMV6"/>
<organism evidence="1 2">
    <name type="scientific">Rhizophagus irregularis (strain DAOM 181602 / DAOM 197198 / MUCL 43194)</name>
    <name type="common">Arbuscular mycorrhizal fungus</name>
    <name type="synonym">Glomus intraradices</name>
    <dbReference type="NCBI Taxonomy" id="747089"/>
    <lineage>
        <taxon>Eukaryota</taxon>
        <taxon>Fungi</taxon>
        <taxon>Fungi incertae sedis</taxon>
        <taxon>Mucoromycota</taxon>
        <taxon>Glomeromycotina</taxon>
        <taxon>Glomeromycetes</taxon>
        <taxon>Glomerales</taxon>
        <taxon>Glomeraceae</taxon>
        <taxon>Rhizophagus</taxon>
    </lineage>
</organism>
<sequence>MSKLNGEVLYLILKELNKIEKPLYTYLLINKSWCEIIISTLWKNPWKYTNFYHEEKLLLEVIILHLSNETRNKLVMLGFDFSLFNNISFCKHLDLIAIEHTNSMAGAKIYEIDFFMNEIIRLFVNDENTNITHLYIPNCQIHLIPEAKRLELASDFYNEKWHCLENLSTHFLQILRARRVSIKPLARLIENTSGYLTEFTINNEGDNTLNNRIIIQAICKNLKYLKLSLRSANILELEKLLINCQYLEGLYILKIDAIDWGNLFEILAKSSPNRHPMLLHFIQILQFGLEHKNLIEKYKEEGIVKFSPTIFLMKILMGLKEKYNYLYMLNFFPY</sequence>
<proteinExistence type="predicted"/>
<evidence type="ECO:0008006" key="3">
    <source>
        <dbReference type="Google" id="ProtNLM"/>
    </source>
</evidence>
<accession>A0A2P4PMV6</accession>
<gene>
    <name evidence="1" type="ORF">GLOIN_2v1879650</name>
</gene>